<feature type="domain" description="Cation/H+ exchanger transmembrane" evidence="12">
    <location>
        <begin position="26"/>
        <end position="436"/>
    </location>
</feature>
<gene>
    <name evidence="13" type="ORF">IAC52_01250</name>
</gene>
<evidence type="ECO:0000256" key="2">
    <source>
        <dbReference type="ARBA" id="ARBA00005551"/>
    </source>
</evidence>
<evidence type="ECO:0000256" key="8">
    <source>
        <dbReference type="ARBA" id="ARBA00023065"/>
    </source>
</evidence>
<dbReference type="AlphaFoldDB" id="A0A9D1LN37"/>
<dbReference type="Pfam" id="PF00999">
    <property type="entry name" value="Na_H_Exchanger"/>
    <property type="match status" value="1"/>
</dbReference>
<keyword evidence="10" id="KW-0739">Sodium transport</keyword>
<reference evidence="13" key="1">
    <citation type="submission" date="2020-10" db="EMBL/GenBank/DDBJ databases">
        <authorList>
            <person name="Gilroy R."/>
        </authorList>
    </citation>
    <scope>NUCLEOTIDE SEQUENCE</scope>
    <source>
        <strain evidence="13">ChiGjej1B1-22543</strain>
    </source>
</reference>
<feature type="transmembrane region" description="Helical" evidence="11">
    <location>
        <begin position="317"/>
        <end position="335"/>
    </location>
</feature>
<sequence length="466" mass="49233">MNILPSLIDSSLTNQPYMLLLPLGLILIVGKLLSLVMAKIKVPEVVGYLLGGLLIGLFYFIPKDSQFILTDYSVEGINDLAKIGVVLILFEAGIETNLSEIKKQGKAAITITCFGVVFPLALGFLSAFLFRTVGHMNPAFYDSLEAAGTSPWYSDIYYGVILTATSVSITVATLKELGKLDGPAGTALVSAAIIDDVIGIVLLSIVISLSGGSEASAPWVIPTGSGAWSVVFLILIMAAFFAISIGMGIGVHKLFNWMGKKWPHHRRIPMFSLGFCFLWAFLAEVFHIADITGAYVAGLILANTSASGYIDHRMDTTANVLFTPVFFASVALKMFSSLGVGSDTGSVSSISGMFIVFGIVWVIAGLLGKILGAGSGALLTKSKGKEALIIGVGMMARAEVLIVTAQEGVDSGLVESAIIPFTLALILVSSFLTPILLRYLYKNVGSKLPKVEGAGITNTEASESGK</sequence>
<evidence type="ECO:0000259" key="12">
    <source>
        <dbReference type="Pfam" id="PF00999"/>
    </source>
</evidence>
<evidence type="ECO:0000256" key="1">
    <source>
        <dbReference type="ARBA" id="ARBA00004141"/>
    </source>
</evidence>
<dbReference type="GO" id="GO:0015297">
    <property type="term" value="F:antiporter activity"/>
    <property type="evidence" value="ECO:0007669"/>
    <property type="project" value="UniProtKB-KW"/>
</dbReference>
<dbReference type="GO" id="GO:0006814">
    <property type="term" value="P:sodium ion transport"/>
    <property type="evidence" value="ECO:0007669"/>
    <property type="project" value="UniProtKB-KW"/>
</dbReference>
<evidence type="ECO:0000256" key="6">
    <source>
        <dbReference type="ARBA" id="ARBA00022989"/>
    </source>
</evidence>
<dbReference type="PANTHER" id="PTHR43562">
    <property type="entry name" value="NAPA-TYPE SODIUM/HYDROGEN ANTIPORTER"/>
    <property type="match status" value="1"/>
</dbReference>
<feature type="transmembrane region" description="Helical" evidence="11">
    <location>
        <begin position="186"/>
        <end position="207"/>
    </location>
</feature>
<dbReference type="InterPro" id="IPR038770">
    <property type="entry name" value="Na+/solute_symporter_sf"/>
</dbReference>
<keyword evidence="5 11" id="KW-0812">Transmembrane</keyword>
<reference evidence="13" key="2">
    <citation type="journal article" date="2021" name="PeerJ">
        <title>Extensive microbial diversity within the chicken gut microbiome revealed by metagenomics and culture.</title>
        <authorList>
            <person name="Gilroy R."/>
            <person name="Ravi A."/>
            <person name="Getino M."/>
            <person name="Pursley I."/>
            <person name="Horton D.L."/>
            <person name="Alikhan N.F."/>
            <person name="Baker D."/>
            <person name="Gharbi K."/>
            <person name="Hall N."/>
            <person name="Watson M."/>
            <person name="Adriaenssens E.M."/>
            <person name="Foster-Nyarko E."/>
            <person name="Jarju S."/>
            <person name="Secka A."/>
            <person name="Antonio M."/>
            <person name="Oren A."/>
            <person name="Chaudhuri R.R."/>
            <person name="La Ragione R."/>
            <person name="Hildebrand F."/>
            <person name="Pallen M.J."/>
        </authorList>
    </citation>
    <scope>NUCLEOTIDE SEQUENCE</scope>
    <source>
        <strain evidence="13">ChiGjej1B1-22543</strain>
    </source>
</reference>
<evidence type="ECO:0000256" key="5">
    <source>
        <dbReference type="ARBA" id="ARBA00022692"/>
    </source>
</evidence>
<evidence type="ECO:0000313" key="13">
    <source>
        <dbReference type="EMBL" id="HIU44906.1"/>
    </source>
</evidence>
<evidence type="ECO:0000256" key="10">
    <source>
        <dbReference type="ARBA" id="ARBA00023201"/>
    </source>
</evidence>
<dbReference type="PANTHER" id="PTHR43562:SF3">
    <property type="entry name" value="SODIUM ION_PROTON EXCHANGER (EUROFUNG)"/>
    <property type="match status" value="1"/>
</dbReference>
<comment type="similarity">
    <text evidence="2">Belongs to the monovalent cation:proton antiporter 2 (CPA2) transporter (TC 2.A.37) family.</text>
</comment>
<feature type="transmembrane region" description="Helical" evidence="11">
    <location>
        <begin position="45"/>
        <end position="61"/>
    </location>
</feature>
<feature type="transmembrane region" description="Helical" evidence="11">
    <location>
        <begin position="387"/>
        <end position="405"/>
    </location>
</feature>
<accession>A0A9D1LN37</accession>
<evidence type="ECO:0000256" key="3">
    <source>
        <dbReference type="ARBA" id="ARBA00022448"/>
    </source>
</evidence>
<keyword evidence="3" id="KW-0813">Transport</keyword>
<comment type="caution">
    <text evidence="13">The sequence shown here is derived from an EMBL/GenBank/DDBJ whole genome shotgun (WGS) entry which is preliminary data.</text>
</comment>
<dbReference type="EMBL" id="DVMV01000010">
    <property type="protein sequence ID" value="HIU44906.1"/>
    <property type="molecule type" value="Genomic_DNA"/>
</dbReference>
<keyword evidence="8" id="KW-0406">Ion transport</keyword>
<keyword evidence="4" id="KW-0050">Antiport</keyword>
<evidence type="ECO:0000256" key="4">
    <source>
        <dbReference type="ARBA" id="ARBA00022449"/>
    </source>
</evidence>
<keyword evidence="9 11" id="KW-0472">Membrane</keyword>
<feature type="transmembrane region" description="Helical" evidence="11">
    <location>
        <begin position="417"/>
        <end position="441"/>
    </location>
</feature>
<feature type="transmembrane region" description="Helical" evidence="11">
    <location>
        <begin position="270"/>
        <end position="288"/>
    </location>
</feature>
<dbReference type="InterPro" id="IPR006153">
    <property type="entry name" value="Cation/H_exchanger_TM"/>
</dbReference>
<dbReference type="GO" id="GO:0016020">
    <property type="term" value="C:membrane"/>
    <property type="evidence" value="ECO:0007669"/>
    <property type="project" value="UniProtKB-SubCell"/>
</dbReference>
<feature type="transmembrane region" description="Helical" evidence="11">
    <location>
        <begin position="156"/>
        <end position="174"/>
    </location>
</feature>
<proteinExistence type="inferred from homology"/>
<evidence type="ECO:0000313" key="14">
    <source>
        <dbReference type="Proteomes" id="UP000824070"/>
    </source>
</evidence>
<evidence type="ECO:0000256" key="9">
    <source>
        <dbReference type="ARBA" id="ARBA00023136"/>
    </source>
</evidence>
<evidence type="ECO:0000256" key="11">
    <source>
        <dbReference type="SAM" id="Phobius"/>
    </source>
</evidence>
<feature type="transmembrane region" description="Helical" evidence="11">
    <location>
        <begin position="107"/>
        <end position="130"/>
    </location>
</feature>
<keyword evidence="6 11" id="KW-1133">Transmembrane helix</keyword>
<comment type="subcellular location">
    <subcellularLocation>
        <location evidence="1">Membrane</location>
        <topology evidence="1">Multi-pass membrane protein</topology>
    </subcellularLocation>
</comment>
<evidence type="ECO:0000256" key="7">
    <source>
        <dbReference type="ARBA" id="ARBA00023053"/>
    </source>
</evidence>
<organism evidence="13 14">
    <name type="scientific">Candidatus Alloenteromonas pullicola</name>
    <dbReference type="NCBI Taxonomy" id="2840784"/>
    <lineage>
        <taxon>Bacteria</taxon>
        <taxon>Bacillati</taxon>
        <taxon>Bacillota</taxon>
        <taxon>Bacillota incertae sedis</taxon>
        <taxon>Candidatus Alloenteromonas</taxon>
    </lineage>
</organism>
<feature type="transmembrane region" description="Helical" evidence="11">
    <location>
        <begin position="227"/>
        <end position="249"/>
    </location>
</feature>
<protein>
    <submittedName>
        <fullName evidence="13">Cation:proton antiporter</fullName>
    </submittedName>
</protein>
<dbReference type="Proteomes" id="UP000824070">
    <property type="component" value="Unassembled WGS sequence"/>
</dbReference>
<keyword evidence="7" id="KW-0915">Sodium</keyword>
<feature type="transmembrane region" description="Helical" evidence="11">
    <location>
        <begin position="347"/>
        <end position="367"/>
    </location>
</feature>
<dbReference type="GO" id="GO:1902600">
    <property type="term" value="P:proton transmembrane transport"/>
    <property type="evidence" value="ECO:0007669"/>
    <property type="project" value="InterPro"/>
</dbReference>
<feature type="transmembrane region" description="Helical" evidence="11">
    <location>
        <begin position="20"/>
        <end position="38"/>
    </location>
</feature>
<name>A0A9D1LN37_9FIRM</name>
<dbReference type="Gene3D" id="1.20.1530.20">
    <property type="match status" value="1"/>
</dbReference>